<dbReference type="AlphaFoldDB" id="A0A0M9VIN6"/>
<name>A0A0M9VIN6_9FLAO</name>
<comment type="caution">
    <text evidence="2">The sequence shown here is derived from an EMBL/GenBank/DDBJ whole genome shotgun (WGS) entry which is preliminary data.</text>
</comment>
<organism evidence="2 3">
    <name type="scientific">Flavobacterium akiainvivens</name>
    <dbReference type="NCBI Taxonomy" id="1202724"/>
    <lineage>
        <taxon>Bacteria</taxon>
        <taxon>Pseudomonadati</taxon>
        <taxon>Bacteroidota</taxon>
        <taxon>Flavobacteriia</taxon>
        <taxon>Flavobacteriales</taxon>
        <taxon>Flavobacteriaceae</taxon>
        <taxon>Flavobacterium</taxon>
    </lineage>
</organism>
<dbReference type="Proteomes" id="UP000037755">
    <property type="component" value="Unassembled WGS sequence"/>
</dbReference>
<dbReference type="PATRIC" id="fig|1202724.3.peg.2727"/>
<evidence type="ECO:0000313" key="3">
    <source>
        <dbReference type="Proteomes" id="UP000037755"/>
    </source>
</evidence>
<accession>A0A0M9VIN6</accession>
<keyword evidence="1" id="KW-0732">Signal</keyword>
<dbReference type="STRING" id="1202724.AM493_13150"/>
<proteinExistence type="predicted"/>
<evidence type="ECO:0000313" key="2">
    <source>
        <dbReference type="EMBL" id="KOS06870.1"/>
    </source>
</evidence>
<reference evidence="2 3" key="1">
    <citation type="submission" date="2015-08" db="EMBL/GenBank/DDBJ databases">
        <title>Whole genome sequence of Flavobacterium akiainvivens IK-1T, from decaying Wikstroemia oahuensis, an endemic Hawaiian shrub.</title>
        <authorList>
            <person name="Wan X."/>
            <person name="Hou S."/>
            <person name="Saito J."/>
            <person name="Donachie S."/>
        </authorList>
    </citation>
    <scope>NUCLEOTIDE SEQUENCE [LARGE SCALE GENOMIC DNA]</scope>
    <source>
        <strain evidence="2 3">IK-1</strain>
    </source>
</reference>
<dbReference type="RefSeq" id="WP_054408492.1">
    <property type="nucleotide sequence ID" value="NZ_FOYA01000015.1"/>
</dbReference>
<feature type="signal peptide" evidence="1">
    <location>
        <begin position="1"/>
        <end position="19"/>
    </location>
</feature>
<feature type="chain" id="PRO_5005839143" evidence="1">
    <location>
        <begin position="20"/>
        <end position="215"/>
    </location>
</feature>
<dbReference type="OrthoDB" id="8585774at2"/>
<dbReference type="NCBIfam" id="NF046077">
    <property type="entry name" value="LPS_M949_RS01915"/>
    <property type="match status" value="1"/>
</dbReference>
<dbReference type="InterPro" id="IPR058148">
    <property type="entry name" value="M949_RS01915-like_dom"/>
</dbReference>
<protein>
    <submittedName>
        <fullName evidence="2">Uncharacterized protein</fullName>
    </submittedName>
</protein>
<sequence>MNIKLLLILLMVCLVSAQAQTTQKADLKNLPKGITYEGKVKDAIRYTDSLGDNIVITTQTGAYVSNRFVHETEGQDAELFAYHYLVKNGVATQTWKVYDYVSDCPVDMELAFLKGTFQVTDLDKDGHNEVWLMYKHCCHGDVSPCGMKVIMYEGTKKYAMRGENKVFGGTDDKGADHYMGGGYEFDPAFNGAPAVFRNYAKALWEKNIMQKWDGE</sequence>
<keyword evidence="3" id="KW-1185">Reference proteome</keyword>
<evidence type="ECO:0000256" key="1">
    <source>
        <dbReference type="SAM" id="SignalP"/>
    </source>
</evidence>
<dbReference type="EMBL" id="LIYD01000005">
    <property type="protein sequence ID" value="KOS06870.1"/>
    <property type="molecule type" value="Genomic_DNA"/>
</dbReference>
<gene>
    <name evidence="2" type="ORF">AM493_13150</name>
</gene>